<dbReference type="AlphaFoldDB" id="A0A837HU39"/>
<organism evidence="1 2">
    <name type="scientific">Candidatus Yanofskybacteria bacterium GW2011_GWD1_39_16</name>
    <dbReference type="NCBI Taxonomy" id="1619030"/>
    <lineage>
        <taxon>Bacteria</taxon>
        <taxon>Candidatus Yanofskyibacteriota</taxon>
    </lineage>
</organism>
<dbReference type="Proteomes" id="UP000033996">
    <property type="component" value="Unassembled WGS sequence"/>
</dbReference>
<sequence>MNKESVAEFIEPQETGPVSFPIITDEETYYFDRTPDLKEGQIIHYKQGVFSGEKRRRFLLLKSIAGLNFEFSLNETSYGDGVYQLSFKTKEYEYATTNLDPDTNNSLFSIIASFVKSVSESPEYNI</sequence>
<reference evidence="1 2" key="1">
    <citation type="journal article" date="2015" name="Nature">
        <title>rRNA introns, odd ribosomes, and small enigmatic genomes across a large radiation of phyla.</title>
        <authorList>
            <person name="Brown C.T."/>
            <person name="Hug L.A."/>
            <person name="Thomas B.C."/>
            <person name="Sharon I."/>
            <person name="Castelle C.J."/>
            <person name="Singh A."/>
            <person name="Wilkins M.J."/>
            <person name="Williams K.H."/>
            <person name="Banfield J.F."/>
        </authorList>
    </citation>
    <scope>NUCLEOTIDE SEQUENCE [LARGE SCALE GENOMIC DNA]</scope>
</reference>
<evidence type="ECO:0000313" key="1">
    <source>
        <dbReference type="EMBL" id="KKR08124.1"/>
    </source>
</evidence>
<accession>A0A837HU39</accession>
<name>A0A837HU39_9BACT</name>
<gene>
    <name evidence="1" type="ORF">UT35_C0016G0011</name>
</gene>
<evidence type="ECO:0000313" key="2">
    <source>
        <dbReference type="Proteomes" id="UP000033996"/>
    </source>
</evidence>
<feature type="non-terminal residue" evidence="1">
    <location>
        <position position="126"/>
    </location>
</feature>
<protein>
    <submittedName>
        <fullName evidence="1">Uncharacterized protein</fullName>
    </submittedName>
</protein>
<proteinExistence type="predicted"/>
<comment type="caution">
    <text evidence="1">The sequence shown here is derived from an EMBL/GenBank/DDBJ whole genome shotgun (WGS) entry which is preliminary data.</text>
</comment>
<dbReference type="EMBL" id="LBWL01000016">
    <property type="protein sequence ID" value="KKR08124.1"/>
    <property type="molecule type" value="Genomic_DNA"/>
</dbReference>